<evidence type="ECO:0000313" key="3">
    <source>
        <dbReference type="Proteomes" id="UP001151002"/>
    </source>
</evidence>
<dbReference type="EMBL" id="JAPNTZ010000002">
    <property type="protein sequence ID" value="MCY1137431.1"/>
    <property type="molecule type" value="Genomic_DNA"/>
</dbReference>
<accession>A0ABT4AT68</accession>
<protein>
    <submittedName>
        <fullName evidence="2">DUF397 domain-containing protein</fullName>
    </submittedName>
</protein>
<feature type="domain" description="DUF397" evidence="1">
    <location>
        <begin position="8"/>
        <end position="57"/>
    </location>
</feature>
<organism evidence="2 3">
    <name type="scientific">Paractinoplanes pyxinae</name>
    <dbReference type="NCBI Taxonomy" id="2997416"/>
    <lineage>
        <taxon>Bacteria</taxon>
        <taxon>Bacillati</taxon>
        <taxon>Actinomycetota</taxon>
        <taxon>Actinomycetes</taxon>
        <taxon>Micromonosporales</taxon>
        <taxon>Micromonosporaceae</taxon>
        <taxon>Paractinoplanes</taxon>
    </lineage>
</organism>
<proteinExistence type="predicted"/>
<keyword evidence="3" id="KW-1185">Reference proteome</keyword>
<evidence type="ECO:0000313" key="2">
    <source>
        <dbReference type="EMBL" id="MCY1137431.1"/>
    </source>
</evidence>
<dbReference type="Proteomes" id="UP001151002">
    <property type="component" value="Unassembled WGS sequence"/>
</dbReference>
<sequence length="64" mass="7254">MHDVQAPQWRRGSQCTGGNCIEVAKVGEQYLIRDSKNPERAPHSFTEDEWVAFVQGVNSGEFIF</sequence>
<reference evidence="2" key="1">
    <citation type="submission" date="2022-11" db="EMBL/GenBank/DDBJ databases">
        <authorList>
            <person name="Somphong A."/>
            <person name="Phongsopitanun W."/>
        </authorList>
    </citation>
    <scope>NUCLEOTIDE SEQUENCE</scope>
    <source>
        <strain evidence="2">Pm04-4</strain>
    </source>
</reference>
<comment type="caution">
    <text evidence="2">The sequence shown here is derived from an EMBL/GenBank/DDBJ whole genome shotgun (WGS) entry which is preliminary data.</text>
</comment>
<evidence type="ECO:0000259" key="1">
    <source>
        <dbReference type="Pfam" id="PF04149"/>
    </source>
</evidence>
<dbReference type="Pfam" id="PF04149">
    <property type="entry name" value="DUF397"/>
    <property type="match status" value="1"/>
</dbReference>
<dbReference type="InterPro" id="IPR007278">
    <property type="entry name" value="DUF397"/>
</dbReference>
<name>A0ABT4AT68_9ACTN</name>
<gene>
    <name evidence="2" type="ORF">OWR29_05420</name>
</gene>